<accession>A0ABS5ZV25</accession>
<evidence type="ECO:0000313" key="1">
    <source>
        <dbReference type="EMBL" id="MBU2759071.1"/>
    </source>
</evidence>
<evidence type="ECO:0000313" key="2">
    <source>
        <dbReference type="Proteomes" id="UP000755654"/>
    </source>
</evidence>
<dbReference type="RefSeq" id="WP_215882817.1">
    <property type="nucleotide sequence ID" value="NZ_JAAOMP010000030.1"/>
</dbReference>
<organism evidence="1 2">
    <name type="scientific">Acidithiobacillus sulfurivorans</name>
    <dbReference type="NCBI Taxonomy" id="1958756"/>
    <lineage>
        <taxon>Bacteria</taxon>
        <taxon>Pseudomonadati</taxon>
        <taxon>Pseudomonadota</taxon>
        <taxon>Acidithiobacillia</taxon>
        <taxon>Acidithiobacillales</taxon>
        <taxon>Acidithiobacillaceae</taxon>
        <taxon>Acidithiobacillus</taxon>
    </lineage>
</organism>
<name>A0ABS5ZV25_9PROT</name>
<reference evidence="1 2" key="1">
    <citation type="journal article" date="2021" name="ISME J.">
        <title>Genomic evolution of the class Acidithiobacillia: deep-branching Proteobacteria living in extreme acidic conditions.</title>
        <authorList>
            <person name="Moya-Beltran A."/>
            <person name="Beard S."/>
            <person name="Rojas-Villalobos C."/>
            <person name="Issotta F."/>
            <person name="Gallardo Y."/>
            <person name="Ulloa R."/>
            <person name="Giaveno A."/>
            <person name="Degli Esposti M."/>
            <person name="Johnson D.B."/>
            <person name="Quatrini R."/>
        </authorList>
    </citation>
    <scope>NUCLEOTIDE SEQUENCE [LARGE SCALE GENOMIC DNA]</scope>
    <source>
        <strain evidence="1 2">RW2</strain>
    </source>
</reference>
<gene>
    <name evidence="1" type="ORF">HAP95_02600</name>
</gene>
<dbReference type="Proteomes" id="UP000755654">
    <property type="component" value="Unassembled WGS sequence"/>
</dbReference>
<evidence type="ECO:0008006" key="3">
    <source>
        <dbReference type="Google" id="ProtNLM"/>
    </source>
</evidence>
<keyword evidence="2" id="KW-1185">Reference proteome</keyword>
<sequence>MGILKCIEDVISRVRAWRQYEIVSHDFDKDFYLTSNPDVRESGMDPIKHYLLSGWKEGRNPRSDFDVRFYLRLYPDIIFSGMNPFYHYLVYGRANNLKTTSNQKTGIVPDETTDYLIGRSAHYVQDSNFPIEAETAENVMVILIPEHNEMSGGIYSFFSIAKAAYKLRHKHNYHVLLMTRPNPHDETYLRQRNFRNSEDVFRFEQIVRCRNAKSVYLHIPEYMTSNFVNLLDDRTHNYLRSRERLYVNILNQKTDIMPKKEEFEDLRALADELTQSVAHHAYFGQKFTSLYDTPMLLLPAYTDISEYDPIPFEEKDKLIIYSPDDINYRDAVLEALAKGLPDYKLREIRGITFDQYMDLATRCRFSITFGEGFDGYIAQPIHQGGIGFAVYNDEFFPSKELVNYYNIFASGEMMVSDIVDRIRTLERDPELYRRTNQAMIDVYNKLYSREDYLQRIEMLIHRQFEIYPLHLFEQANTLRL</sequence>
<protein>
    <recommendedName>
        <fullName evidence="3">Glycosyltransferase family 1 protein</fullName>
    </recommendedName>
</protein>
<dbReference type="EMBL" id="JAAOMP010000030">
    <property type="protein sequence ID" value="MBU2759071.1"/>
    <property type="molecule type" value="Genomic_DNA"/>
</dbReference>
<proteinExistence type="predicted"/>
<comment type="caution">
    <text evidence="1">The sequence shown here is derived from an EMBL/GenBank/DDBJ whole genome shotgun (WGS) entry which is preliminary data.</text>
</comment>